<keyword evidence="3" id="KW-0202">Cytokine</keyword>
<dbReference type="InterPro" id="IPR036048">
    <property type="entry name" value="Interleukin_8-like_sf"/>
</dbReference>
<sequence>MKTQVMLLLLAIVVTFVAVEGSLGPGIESKCKCIRTTSAFIHPRKYQHVDIFPQSTLCRRVEIIIRLINKRVVCINPETAWVKKVVSIITESKRIVPSEETST</sequence>
<dbReference type="GeneTree" id="ENSGT00990000205360"/>
<name>K4FXW1_CALMI</name>
<dbReference type="STRING" id="7868.ENSCMIP00000005335"/>
<dbReference type="Pfam" id="PF00048">
    <property type="entry name" value="IL8"/>
    <property type="match status" value="1"/>
</dbReference>
<dbReference type="Gene3D" id="2.40.50.40">
    <property type="match status" value="1"/>
</dbReference>
<dbReference type="InterPro" id="IPR039809">
    <property type="entry name" value="Chemokine_b/g/d"/>
</dbReference>
<feature type="signal peptide" evidence="5">
    <location>
        <begin position="1"/>
        <end position="21"/>
    </location>
</feature>
<evidence type="ECO:0000256" key="4">
    <source>
        <dbReference type="ARBA" id="ARBA00022525"/>
    </source>
</evidence>
<dbReference type="Ensembl" id="ENSCMIT00000005519.1">
    <property type="protein sequence ID" value="ENSCMIP00000005335.1"/>
    <property type="gene ID" value="ENSCMIG00000003100.1"/>
</dbReference>
<dbReference type="RefSeq" id="XP_042197225.1">
    <property type="nucleotide sequence ID" value="XM_042341291.1"/>
</dbReference>
<dbReference type="GO" id="GO:0006952">
    <property type="term" value="P:defense response"/>
    <property type="evidence" value="ECO:0007669"/>
    <property type="project" value="InterPro"/>
</dbReference>
<evidence type="ECO:0000259" key="6">
    <source>
        <dbReference type="SMART" id="SM00199"/>
    </source>
</evidence>
<dbReference type="InterPro" id="IPR001089">
    <property type="entry name" value="Chemokine_CXC"/>
</dbReference>
<feature type="domain" description="Chemokine interleukin-8-like" evidence="6">
    <location>
        <begin position="28"/>
        <end position="89"/>
    </location>
</feature>
<evidence type="ECO:0000313" key="9">
    <source>
        <dbReference type="Proteomes" id="UP000314986"/>
    </source>
</evidence>
<dbReference type="SUPFAM" id="SSF54117">
    <property type="entry name" value="Interleukin 8-like chemokines"/>
    <property type="match status" value="1"/>
</dbReference>
<evidence type="ECO:0000256" key="3">
    <source>
        <dbReference type="ARBA" id="ARBA00022514"/>
    </source>
</evidence>
<keyword evidence="9" id="KW-1185">Reference proteome</keyword>
<evidence type="ECO:0000313" key="8">
    <source>
        <dbReference type="Ensembl" id="ENSCMIP00000005335.1"/>
    </source>
</evidence>
<dbReference type="SMART" id="SM00199">
    <property type="entry name" value="SCY"/>
    <property type="match status" value="1"/>
</dbReference>
<keyword evidence="4" id="KW-0964">Secreted</keyword>
<dbReference type="RefSeq" id="NP_001279539.1">
    <property type="nucleotide sequence ID" value="NM_001292610.1"/>
</dbReference>
<evidence type="ECO:0000313" key="7">
    <source>
        <dbReference type="EMBL" id="AFK10667.1"/>
    </source>
</evidence>
<dbReference type="GeneID" id="103177357"/>
<dbReference type="InterPro" id="IPR001811">
    <property type="entry name" value="Chemokine_IL8-like_dom"/>
</dbReference>
<gene>
    <name evidence="8" type="primary">LOC103177357</name>
</gene>
<dbReference type="OrthoDB" id="9948647at2759"/>
<feature type="chain" id="PRO_5044735227" evidence="5">
    <location>
        <begin position="22"/>
        <end position="103"/>
    </location>
</feature>
<dbReference type="GO" id="GO:0006955">
    <property type="term" value="P:immune response"/>
    <property type="evidence" value="ECO:0007669"/>
    <property type="project" value="InterPro"/>
</dbReference>
<dbReference type="EMBL" id="JX052439">
    <property type="protein sequence ID" value="AFK10667.1"/>
    <property type="molecule type" value="mRNA"/>
</dbReference>
<dbReference type="PANTHER" id="PTHR12015">
    <property type="entry name" value="SMALL INDUCIBLE CYTOKINE A"/>
    <property type="match status" value="1"/>
</dbReference>
<keyword evidence="5" id="KW-0732">Signal</keyword>
<reference evidence="9" key="4">
    <citation type="journal article" date="2014" name="Nature">
        <title>Elephant shark genome provides unique insights into gnathostome evolution.</title>
        <authorList>
            <consortium name="International Elephant Shark Genome Sequencing Consortium"/>
            <person name="Venkatesh B."/>
            <person name="Lee A.P."/>
            <person name="Ravi V."/>
            <person name="Maurya A.K."/>
            <person name="Lian M.M."/>
            <person name="Swann J.B."/>
            <person name="Ohta Y."/>
            <person name="Flajnik M.F."/>
            <person name="Sutoh Y."/>
            <person name="Kasahara M."/>
            <person name="Hoon S."/>
            <person name="Gangu V."/>
            <person name="Roy S.W."/>
            <person name="Irimia M."/>
            <person name="Korzh V."/>
            <person name="Kondrychyn I."/>
            <person name="Lim Z.W."/>
            <person name="Tay B.H."/>
            <person name="Tohari S."/>
            <person name="Kong K.W."/>
            <person name="Ho S."/>
            <person name="Lorente-Galdos B."/>
            <person name="Quilez J."/>
            <person name="Marques-Bonet T."/>
            <person name="Raney B.J."/>
            <person name="Ingham P.W."/>
            <person name="Tay A."/>
            <person name="Hillier L.W."/>
            <person name="Minx P."/>
            <person name="Boehm T."/>
            <person name="Wilson R.K."/>
            <person name="Brenner S."/>
            <person name="Warren W.C."/>
        </authorList>
    </citation>
    <scope>NUCLEOTIDE SEQUENCE [LARGE SCALE GENOMIC DNA]</scope>
</reference>
<comment type="subcellular location">
    <subcellularLocation>
        <location evidence="1">Secreted</location>
    </subcellularLocation>
</comment>
<reference evidence="8" key="5">
    <citation type="submission" date="2025-05" db="UniProtKB">
        <authorList>
            <consortium name="Ensembl"/>
        </authorList>
    </citation>
    <scope>IDENTIFICATION</scope>
</reference>
<dbReference type="GO" id="GO:0005615">
    <property type="term" value="C:extracellular space"/>
    <property type="evidence" value="ECO:0007669"/>
    <property type="project" value="UniProtKB-KW"/>
</dbReference>
<dbReference type="CDD" id="cd00273">
    <property type="entry name" value="Chemokine_CXC"/>
    <property type="match status" value="1"/>
</dbReference>
<evidence type="ECO:0000256" key="2">
    <source>
        <dbReference type="ARBA" id="ARBA00010665"/>
    </source>
</evidence>
<reference evidence="7" key="3">
    <citation type="journal article" date="2012" name="PLoS ONE">
        <title>Sequencing and Analysis of Full-Length cDNAs, 5'-ESTs and 3'-ESTs from a Cartilaginous Fish, the Elephant Shark (Callorhinchus milii).</title>
        <authorList>
            <person name="Tan Y.Y."/>
            <person name="Kodzius R."/>
            <person name="Tay B.H."/>
            <person name="Tay A."/>
            <person name="Brenner S."/>
            <person name="Venkatesh B."/>
        </authorList>
    </citation>
    <scope>NUCLEOTIDE SEQUENCE</scope>
    <source>
        <tissue evidence="7">Gills</tissue>
    </source>
</reference>
<proteinExistence type="evidence at transcript level"/>
<dbReference type="InterPro" id="IPR033899">
    <property type="entry name" value="CXC_Chemokine_domain"/>
</dbReference>
<comment type="similarity">
    <text evidence="2">Belongs to the intercrine alpha (chemokine CxC) family.</text>
</comment>
<reference evidence="9" key="2">
    <citation type="journal article" date="2007" name="PLoS Biol.">
        <title>Survey sequencing and comparative analysis of the elephant shark (Callorhinchus milii) genome.</title>
        <authorList>
            <person name="Venkatesh B."/>
            <person name="Kirkness E.F."/>
            <person name="Loh Y.H."/>
            <person name="Halpern A.L."/>
            <person name="Lee A.P."/>
            <person name="Johnson J."/>
            <person name="Dandona N."/>
            <person name="Viswanathan L.D."/>
            <person name="Tay A."/>
            <person name="Venter J.C."/>
            <person name="Strausberg R.L."/>
            <person name="Brenner S."/>
        </authorList>
    </citation>
    <scope>NUCLEOTIDE SEQUENCE [LARGE SCALE GENOMIC DNA]</scope>
</reference>
<dbReference type="KEGG" id="cmk:103177357"/>
<evidence type="ECO:0000256" key="1">
    <source>
        <dbReference type="ARBA" id="ARBA00004613"/>
    </source>
</evidence>
<dbReference type="OMA" id="PQGSFCR"/>
<reference evidence="9" key="1">
    <citation type="journal article" date="2006" name="Science">
        <title>Ancient noncoding elements conserved in the human genome.</title>
        <authorList>
            <person name="Venkatesh B."/>
            <person name="Kirkness E.F."/>
            <person name="Loh Y.H."/>
            <person name="Halpern A.L."/>
            <person name="Lee A.P."/>
            <person name="Johnson J."/>
            <person name="Dandona N."/>
            <person name="Viswanathan L.D."/>
            <person name="Tay A."/>
            <person name="Venter J.C."/>
            <person name="Strausberg R.L."/>
            <person name="Brenner S."/>
        </authorList>
    </citation>
    <scope>NUCLEOTIDE SEQUENCE [LARGE SCALE GENOMIC DNA]</scope>
</reference>
<dbReference type="PRINTS" id="PR00437">
    <property type="entry name" value="SMALLCYTKCXC"/>
</dbReference>
<dbReference type="PANTHER" id="PTHR12015:SF203">
    <property type="entry name" value="CHEMOKINE INTERLEUKIN-8-LIKE DOMAIN-CONTAINING PROTEIN"/>
    <property type="match status" value="1"/>
</dbReference>
<dbReference type="Proteomes" id="UP000314986">
    <property type="component" value="Unassembled WGS sequence"/>
</dbReference>
<protein>
    <submittedName>
        <fullName evidence="7">Interleukin-8</fullName>
    </submittedName>
</protein>
<dbReference type="GO" id="GO:0008009">
    <property type="term" value="F:chemokine activity"/>
    <property type="evidence" value="ECO:0007669"/>
    <property type="project" value="InterPro"/>
</dbReference>
<evidence type="ECO:0000256" key="5">
    <source>
        <dbReference type="SAM" id="SignalP"/>
    </source>
</evidence>
<organism evidence="7">
    <name type="scientific">Callorhinchus milii</name>
    <name type="common">Ghost shark</name>
    <dbReference type="NCBI Taxonomy" id="7868"/>
    <lineage>
        <taxon>Eukaryota</taxon>
        <taxon>Metazoa</taxon>
        <taxon>Chordata</taxon>
        <taxon>Craniata</taxon>
        <taxon>Vertebrata</taxon>
        <taxon>Chondrichthyes</taxon>
        <taxon>Holocephali</taxon>
        <taxon>Chimaeriformes</taxon>
        <taxon>Callorhinchidae</taxon>
        <taxon>Callorhinchus</taxon>
    </lineage>
</organism>
<dbReference type="FunFam" id="2.40.50.40:FF:000004">
    <property type="entry name" value="C-X-C motif chemokine"/>
    <property type="match status" value="1"/>
</dbReference>
<dbReference type="AlphaFoldDB" id="K4FXW1"/>
<accession>K4FXW1</accession>